<keyword evidence="3" id="KW-1185">Reference proteome</keyword>
<name>A0A9N9EJ87_9GLOM</name>
<dbReference type="EMBL" id="CAJVPJ010007587">
    <property type="protein sequence ID" value="CAG8676426.1"/>
    <property type="molecule type" value="Genomic_DNA"/>
</dbReference>
<evidence type="ECO:0000313" key="2">
    <source>
        <dbReference type="EMBL" id="CAG8676426.1"/>
    </source>
</evidence>
<evidence type="ECO:0000313" key="3">
    <source>
        <dbReference type="Proteomes" id="UP000789572"/>
    </source>
</evidence>
<dbReference type="AlphaFoldDB" id="A0A9N9EJ87"/>
<organism evidence="2 3">
    <name type="scientific">Paraglomus occultum</name>
    <dbReference type="NCBI Taxonomy" id="144539"/>
    <lineage>
        <taxon>Eukaryota</taxon>
        <taxon>Fungi</taxon>
        <taxon>Fungi incertae sedis</taxon>
        <taxon>Mucoromycota</taxon>
        <taxon>Glomeromycotina</taxon>
        <taxon>Glomeromycetes</taxon>
        <taxon>Paraglomerales</taxon>
        <taxon>Paraglomeraceae</taxon>
        <taxon>Paraglomus</taxon>
    </lineage>
</organism>
<proteinExistence type="predicted"/>
<accession>A0A9N9EJ87</accession>
<evidence type="ECO:0000256" key="1">
    <source>
        <dbReference type="SAM" id="MobiDB-lite"/>
    </source>
</evidence>
<sequence>MPHPLQFKVHPSTGEDDDNHPLSVKQDTHVSARSTTRSLSSPPHSPPAQSSTSFLTTLQSFVPRNKRFLRIYTGLHITLALL</sequence>
<feature type="region of interest" description="Disordered" evidence="1">
    <location>
        <begin position="1"/>
        <end position="52"/>
    </location>
</feature>
<feature type="compositionally biased region" description="Low complexity" evidence="1">
    <location>
        <begin position="31"/>
        <end position="52"/>
    </location>
</feature>
<gene>
    <name evidence="2" type="ORF">POCULU_LOCUS11255</name>
</gene>
<feature type="non-terminal residue" evidence="2">
    <location>
        <position position="82"/>
    </location>
</feature>
<comment type="caution">
    <text evidence="2">The sequence shown here is derived from an EMBL/GenBank/DDBJ whole genome shotgun (WGS) entry which is preliminary data.</text>
</comment>
<protein>
    <submittedName>
        <fullName evidence="2">10928_t:CDS:1</fullName>
    </submittedName>
</protein>
<reference evidence="2" key="1">
    <citation type="submission" date="2021-06" db="EMBL/GenBank/DDBJ databases">
        <authorList>
            <person name="Kallberg Y."/>
            <person name="Tangrot J."/>
            <person name="Rosling A."/>
        </authorList>
    </citation>
    <scope>NUCLEOTIDE SEQUENCE</scope>
    <source>
        <strain evidence="2">IA702</strain>
    </source>
</reference>
<dbReference type="Proteomes" id="UP000789572">
    <property type="component" value="Unassembled WGS sequence"/>
</dbReference>